<dbReference type="EMBL" id="JAENIK010000008">
    <property type="protein sequence ID" value="MBK1815355.1"/>
    <property type="molecule type" value="Genomic_DNA"/>
</dbReference>
<reference evidence="6" key="1">
    <citation type="submission" date="2021-01" db="EMBL/GenBank/DDBJ databases">
        <title>Modified the classification status of verrucomicrobia.</title>
        <authorList>
            <person name="Feng X."/>
        </authorList>
    </citation>
    <scope>NUCLEOTIDE SEQUENCE</scope>
    <source>
        <strain evidence="6">JCM 18052</strain>
    </source>
</reference>
<evidence type="ECO:0000256" key="3">
    <source>
        <dbReference type="PIRSR" id="PIRSR603782-1"/>
    </source>
</evidence>
<feature type="binding site" evidence="3">
    <location>
        <position position="183"/>
    </location>
    <ligand>
        <name>Cu cation</name>
        <dbReference type="ChEBI" id="CHEBI:23378"/>
    </ligand>
</feature>
<keyword evidence="2 3" id="KW-0186">Copper</keyword>
<proteinExistence type="inferred from homology"/>
<dbReference type="Proteomes" id="UP000600139">
    <property type="component" value="Unassembled WGS sequence"/>
</dbReference>
<dbReference type="InterPro" id="IPR013766">
    <property type="entry name" value="Thioredoxin_domain"/>
</dbReference>
<organism evidence="6 7">
    <name type="scientific">Luteolibacter yonseiensis</name>
    <dbReference type="NCBI Taxonomy" id="1144680"/>
    <lineage>
        <taxon>Bacteria</taxon>
        <taxon>Pseudomonadati</taxon>
        <taxon>Verrucomicrobiota</taxon>
        <taxon>Verrucomicrobiia</taxon>
        <taxon>Verrucomicrobiales</taxon>
        <taxon>Verrucomicrobiaceae</taxon>
        <taxon>Luteolibacter</taxon>
    </lineage>
</organism>
<dbReference type="AlphaFoldDB" id="A0A934R4K3"/>
<dbReference type="Pfam" id="PF02630">
    <property type="entry name" value="SCO1-SenC"/>
    <property type="match status" value="1"/>
</dbReference>
<evidence type="ECO:0000256" key="2">
    <source>
        <dbReference type="ARBA" id="ARBA00023008"/>
    </source>
</evidence>
<keyword evidence="4" id="KW-0472">Membrane</keyword>
<dbReference type="SUPFAM" id="SSF52833">
    <property type="entry name" value="Thioredoxin-like"/>
    <property type="match status" value="1"/>
</dbReference>
<keyword evidence="4" id="KW-0812">Transmembrane</keyword>
<feature type="binding site" evidence="3">
    <location>
        <position position="87"/>
    </location>
    <ligand>
        <name>Cu cation</name>
        <dbReference type="ChEBI" id="CHEBI:23378"/>
    </ligand>
</feature>
<evidence type="ECO:0000256" key="4">
    <source>
        <dbReference type="SAM" id="Phobius"/>
    </source>
</evidence>
<evidence type="ECO:0000313" key="6">
    <source>
        <dbReference type="EMBL" id="MBK1815355.1"/>
    </source>
</evidence>
<dbReference type="RefSeq" id="WP_200350317.1">
    <property type="nucleotide sequence ID" value="NZ_BAABHZ010000012.1"/>
</dbReference>
<accession>A0A934R4K3</accession>
<dbReference type="Gene3D" id="3.40.30.10">
    <property type="entry name" value="Glutaredoxin"/>
    <property type="match status" value="1"/>
</dbReference>
<feature type="domain" description="Thioredoxin" evidence="5">
    <location>
        <begin position="17"/>
        <end position="220"/>
    </location>
</feature>
<dbReference type="PROSITE" id="PS51352">
    <property type="entry name" value="THIOREDOXIN_2"/>
    <property type="match status" value="1"/>
</dbReference>
<evidence type="ECO:0000259" key="5">
    <source>
        <dbReference type="PROSITE" id="PS51352"/>
    </source>
</evidence>
<name>A0A934R4K3_9BACT</name>
<feature type="transmembrane region" description="Helical" evidence="4">
    <location>
        <begin position="7"/>
        <end position="28"/>
    </location>
</feature>
<sequence length="236" mass="26861">MKKNTTIALFYTGVAALCVGILAIAFSLRPGLTNTYTEPAVDMGKDTVREWFPIEKDLAAVNQDNESVKLSDLRGKVWVVAEFFAICPHCAVRNGEELRKLYDEFKGNPDFHITCISVDPENDKHDKLSDYAKALGAETKNWWFLNAGEVKATHEYLEKELKFFGIRERTDPVDVEANGKFAHDLGFLLVDRDFKVVGKWPLADARSEDAKKRDPELYQKLKDDLYGRIRQELGKN</sequence>
<keyword evidence="4" id="KW-1133">Transmembrane helix</keyword>
<evidence type="ECO:0000313" key="7">
    <source>
        <dbReference type="Proteomes" id="UP000600139"/>
    </source>
</evidence>
<protein>
    <submittedName>
        <fullName evidence="6">SCO family protein</fullName>
    </submittedName>
</protein>
<comment type="similarity">
    <text evidence="1">Belongs to the SCO1/2 family.</text>
</comment>
<evidence type="ECO:0000256" key="1">
    <source>
        <dbReference type="ARBA" id="ARBA00010996"/>
    </source>
</evidence>
<dbReference type="InterPro" id="IPR003782">
    <property type="entry name" value="SCO1/SenC"/>
</dbReference>
<gene>
    <name evidence="6" type="ORF">JIN84_07005</name>
</gene>
<comment type="caution">
    <text evidence="6">The sequence shown here is derived from an EMBL/GenBank/DDBJ whole genome shotgun (WGS) entry which is preliminary data.</text>
</comment>
<dbReference type="InterPro" id="IPR036249">
    <property type="entry name" value="Thioredoxin-like_sf"/>
</dbReference>
<keyword evidence="7" id="KW-1185">Reference proteome</keyword>
<dbReference type="GO" id="GO:0046872">
    <property type="term" value="F:metal ion binding"/>
    <property type="evidence" value="ECO:0007669"/>
    <property type="project" value="UniProtKB-KW"/>
</dbReference>
<keyword evidence="3" id="KW-0479">Metal-binding</keyword>